<dbReference type="InterPro" id="IPR003340">
    <property type="entry name" value="B3_DNA-bd"/>
</dbReference>
<dbReference type="InParanoid" id="A0A2G5ESG4"/>
<keyword evidence="5" id="KW-0539">Nucleus</keyword>
<sequence length="440" mass="50987">MSQYSFFKVMLGDFTHQLHIPPAFVLHYNDILPEKLLLETFLGECWDVKLKKEKNEFFLCEGWTIFVKDNSLEFGDFLVFRSLGGSKFNVRIYGKHCCEKVGIPKRRKIDLCMSCKRKVNHRNVYMVLVDEDQLCDSKDQYKVDDEEEREDEVSLQILGDDWCKTGASPRKGVFNKGKELAKCNPKKNLSSTRSSFRTKSNNLSKLKLKSNDACRIKKKDNKCVSWIGQSSVKRSKVTLNKMKKRKIERGIIPLADSKSTDEEIELSSSQDAESTDEETELGSNKDAESTDEEDQSHGFEQRNLDSLHHDYQKAESKTLNDPDTNACYVYLYVCFRLNSYYFDHALQVHDLYIPMDFADTYLPKESTNVCIMDSSERAWPAQYSYKRYLSNRWQRCRACLSKGWKALVVANKLREGYVCAFELIEVENMKLKLSILKKGG</sequence>
<dbReference type="OrthoDB" id="1666376at2759"/>
<evidence type="ECO:0000313" key="9">
    <source>
        <dbReference type="Proteomes" id="UP000230069"/>
    </source>
</evidence>
<dbReference type="SMART" id="SM01019">
    <property type="entry name" value="B3"/>
    <property type="match status" value="2"/>
</dbReference>
<dbReference type="PANTHER" id="PTHR31920">
    <property type="entry name" value="B3 DOMAIN-CONTAINING"/>
    <property type="match status" value="1"/>
</dbReference>
<gene>
    <name evidence="8" type="ORF">AQUCO_00500544v1</name>
</gene>
<feature type="domain" description="TF-B3" evidence="7">
    <location>
        <begin position="336"/>
        <end position="439"/>
    </location>
</feature>
<evidence type="ECO:0000256" key="4">
    <source>
        <dbReference type="ARBA" id="ARBA00023163"/>
    </source>
</evidence>
<feature type="domain" description="TF-B3" evidence="7">
    <location>
        <begin position="3"/>
        <end position="96"/>
    </location>
</feature>
<proteinExistence type="predicted"/>
<evidence type="ECO:0000256" key="5">
    <source>
        <dbReference type="ARBA" id="ARBA00023242"/>
    </source>
</evidence>
<name>A0A2G5ESG4_AQUCA</name>
<comment type="subcellular location">
    <subcellularLocation>
        <location evidence="1">Nucleus</location>
    </subcellularLocation>
</comment>
<dbReference type="GO" id="GO:0005634">
    <property type="term" value="C:nucleus"/>
    <property type="evidence" value="ECO:0007669"/>
    <property type="project" value="UniProtKB-SubCell"/>
</dbReference>
<dbReference type="Proteomes" id="UP000230069">
    <property type="component" value="Unassembled WGS sequence"/>
</dbReference>
<evidence type="ECO:0000256" key="1">
    <source>
        <dbReference type="ARBA" id="ARBA00004123"/>
    </source>
</evidence>
<dbReference type="InterPro" id="IPR015300">
    <property type="entry name" value="DNA-bd_pseudobarrel_sf"/>
</dbReference>
<dbReference type="PANTHER" id="PTHR31920:SF135">
    <property type="entry name" value="B3 DOMAIN-CONTAINING PROTEIN OS03G0621600-RELATED"/>
    <property type="match status" value="1"/>
</dbReference>
<dbReference type="CDD" id="cd10017">
    <property type="entry name" value="B3_DNA"/>
    <property type="match status" value="2"/>
</dbReference>
<dbReference type="PROSITE" id="PS50863">
    <property type="entry name" value="B3"/>
    <property type="match status" value="2"/>
</dbReference>
<accession>A0A2G5ESG4</accession>
<organism evidence="8 9">
    <name type="scientific">Aquilegia coerulea</name>
    <name type="common">Rocky mountain columbine</name>
    <dbReference type="NCBI Taxonomy" id="218851"/>
    <lineage>
        <taxon>Eukaryota</taxon>
        <taxon>Viridiplantae</taxon>
        <taxon>Streptophyta</taxon>
        <taxon>Embryophyta</taxon>
        <taxon>Tracheophyta</taxon>
        <taxon>Spermatophyta</taxon>
        <taxon>Magnoliopsida</taxon>
        <taxon>Ranunculales</taxon>
        <taxon>Ranunculaceae</taxon>
        <taxon>Thalictroideae</taxon>
        <taxon>Aquilegia</taxon>
    </lineage>
</organism>
<dbReference type="SUPFAM" id="SSF101936">
    <property type="entry name" value="DNA-binding pseudobarrel domain"/>
    <property type="match status" value="2"/>
</dbReference>
<dbReference type="GO" id="GO:0003677">
    <property type="term" value="F:DNA binding"/>
    <property type="evidence" value="ECO:0007669"/>
    <property type="project" value="UniProtKB-KW"/>
</dbReference>
<evidence type="ECO:0000259" key="7">
    <source>
        <dbReference type="PROSITE" id="PS50863"/>
    </source>
</evidence>
<evidence type="ECO:0000256" key="2">
    <source>
        <dbReference type="ARBA" id="ARBA00023015"/>
    </source>
</evidence>
<feature type="region of interest" description="Disordered" evidence="6">
    <location>
        <begin position="259"/>
        <end position="300"/>
    </location>
</feature>
<dbReference type="InterPro" id="IPR050655">
    <property type="entry name" value="Plant_B3_domain"/>
</dbReference>
<protein>
    <recommendedName>
        <fullName evidence="7">TF-B3 domain-containing protein</fullName>
    </recommendedName>
</protein>
<dbReference type="AlphaFoldDB" id="A0A2G5ESG4"/>
<dbReference type="Gene3D" id="2.40.330.10">
    <property type="entry name" value="DNA-binding pseudobarrel domain"/>
    <property type="match status" value="2"/>
</dbReference>
<keyword evidence="3" id="KW-0238">DNA-binding</keyword>
<evidence type="ECO:0000313" key="8">
    <source>
        <dbReference type="EMBL" id="PIA58669.1"/>
    </source>
</evidence>
<keyword evidence="2" id="KW-0805">Transcription regulation</keyword>
<reference evidence="8 9" key="1">
    <citation type="submission" date="2017-09" db="EMBL/GenBank/DDBJ databases">
        <title>WGS assembly of Aquilegia coerulea Goldsmith.</title>
        <authorList>
            <person name="Hodges S."/>
            <person name="Kramer E."/>
            <person name="Nordborg M."/>
            <person name="Tomkins J."/>
            <person name="Borevitz J."/>
            <person name="Derieg N."/>
            <person name="Yan J."/>
            <person name="Mihaltcheva S."/>
            <person name="Hayes R.D."/>
            <person name="Rokhsar D."/>
        </authorList>
    </citation>
    <scope>NUCLEOTIDE SEQUENCE [LARGE SCALE GENOMIC DNA]</scope>
    <source>
        <strain evidence="9">cv. Goldsmith</strain>
    </source>
</reference>
<dbReference type="EMBL" id="KZ305022">
    <property type="protein sequence ID" value="PIA58669.1"/>
    <property type="molecule type" value="Genomic_DNA"/>
</dbReference>
<keyword evidence="9" id="KW-1185">Reference proteome</keyword>
<evidence type="ECO:0000256" key="6">
    <source>
        <dbReference type="SAM" id="MobiDB-lite"/>
    </source>
</evidence>
<dbReference type="Pfam" id="PF02362">
    <property type="entry name" value="B3"/>
    <property type="match status" value="2"/>
</dbReference>
<evidence type="ECO:0000256" key="3">
    <source>
        <dbReference type="ARBA" id="ARBA00023125"/>
    </source>
</evidence>
<keyword evidence="4" id="KW-0804">Transcription</keyword>